<dbReference type="Pfam" id="PF00005">
    <property type="entry name" value="ABC_tran"/>
    <property type="match status" value="2"/>
</dbReference>
<dbReference type="InterPro" id="IPR017871">
    <property type="entry name" value="ABC_transporter-like_CS"/>
</dbReference>
<evidence type="ECO:0000256" key="6">
    <source>
        <dbReference type="ARBA" id="ARBA00022741"/>
    </source>
</evidence>
<evidence type="ECO:0000256" key="5">
    <source>
        <dbReference type="ARBA" id="ARBA00022737"/>
    </source>
</evidence>
<name>A0ABU0J252_9HYPH</name>
<protein>
    <submittedName>
        <fullName evidence="11">Inositol transport system ATP-binding protein</fullName>
    </submittedName>
</protein>
<dbReference type="CDD" id="cd03216">
    <property type="entry name" value="ABC_Carb_Monos_I"/>
    <property type="match status" value="1"/>
</dbReference>
<dbReference type="Proteomes" id="UP001242480">
    <property type="component" value="Unassembled WGS sequence"/>
</dbReference>
<reference evidence="11 12" key="1">
    <citation type="submission" date="2023-07" db="EMBL/GenBank/DDBJ databases">
        <title>Genomic Encyclopedia of Type Strains, Phase IV (KMG-IV): sequencing the most valuable type-strain genomes for metagenomic binning, comparative biology and taxonomic classification.</title>
        <authorList>
            <person name="Goeker M."/>
        </authorList>
    </citation>
    <scope>NUCLEOTIDE SEQUENCE [LARGE SCALE GENOMIC DNA]</scope>
    <source>
        <strain evidence="11 12">DSM 19619</strain>
    </source>
</reference>
<feature type="domain" description="ABC transporter" evidence="10">
    <location>
        <begin position="6"/>
        <end position="242"/>
    </location>
</feature>
<dbReference type="CDD" id="cd03215">
    <property type="entry name" value="ABC_Carb_Monos_II"/>
    <property type="match status" value="1"/>
</dbReference>
<feature type="domain" description="ABC transporter" evidence="10">
    <location>
        <begin position="261"/>
        <end position="507"/>
    </location>
</feature>
<evidence type="ECO:0000256" key="8">
    <source>
        <dbReference type="ARBA" id="ARBA00022967"/>
    </source>
</evidence>
<sequence>MSSPLLSLSGLSKRFLGVQALDDVGISVQPGEVHGLLGENGAGKSTLLKIISGAQPPDAGTMLWDGADMTAPNPLAAQALGIVTIYQEFNLVPTLTVAENIFIGREPTRMGLFVDWPKMRSMAREQLDRIGLAIDPGIPVSALSVAEQQMVEIARALSMKARLVVMDEPTSALTETEVERLIAIMRQLRDEGVSILFVTHRLEEAMQICDRFTVLRDGKLAGVRERRGLTIPQIIELMVGRSASDLYRRPERRHEAGAVRLSTRDLSTARSGRRSHGTVLRGINLDVRAGEILGIAGLVGAGRTEFARAVFGADPLAAGEIRIDGRPASIRSPRDAIRHGIGLVPEDRKQQALFLDLAIRQNFSIAGLERFSTLGVFVDEAAEGRALDGFRRSMHVRMRDPGQRVGALSGGNQQKIVLARWLQLEPKILIVDEPTRGVDIGAKAEVHELLDQLAARGVAVIAISSDLPEVMAISDRIVTMRAGRITGEVSANDATQERLMTLMTLEQRDAA</sequence>
<keyword evidence="3" id="KW-1003">Cell membrane</keyword>
<dbReference type="PANTHER" id="PTHR43790:SF3">
    <property type="entry name" value="D-ALLOSE IMPORT ATP-BINDING PROTEIN ALSA-RELATED"/>
    <property type="match status" value="1"/>
</dbReference>
<evidence type="ECO:0000256" key="2">
    <source>
        <dbReference type="ARBA" id="ARBA00022448"/>
    </source>
</evidence>
<keyword evidence="2" id="KW-0813">Transport</keyword>
<gene>
    <name evidence="11" type="ORF">QO011_000394</name>
</gene>
<keyword evidence="4" id="KW-0762">Sugar transport</keyword>
<evidence type="ECO:0000259" key="10">
    <source>
        <dbReference type="PROSITE" id="PS50893"/>
    </source>
</evidence>
<keyword evidence="6" id="KW-0547">Nucleotide-binding</keyword>
<dbReference type="Gene3D" id="3.40.50.300">
    <property type="entry name" value="P-loop containing nucleotide triphosphate hydrolases"/>
    <property type="match status" value="2"/>
</dbReference>
<accession>A0ABU0J252</accession>
<dbReference type="GO" id="GO:0005524">
    <property type="term" value="F:ATP binding"/>
    <property type="evidence" value="ECO:0007669"/>
    <property type="project" value="UniProtKB-KW"/>
</dbReference>
<evidence type="ECO:0000256" key="1">
    <source>
        <dbReference type="ARBA" id="ARBA00005417"/>
    </source>
</evidence>
<dbReference type="PROSITE" id="PS00211">
    <property type="entry name" value="ABC_TRANSPORTER_1"/>
    <property type="match status" value="1"/>
</dbReference>
<evidence type="ECO:0000256" key="7">
    <source>
        <dbReference type="ARBA" id="ARBA00022840"/>
    </source>
</evidence>
<dbReference type="EMBL" id="JAUSVX010000001">
    <property type="protein sequence ID" value="MDQ0467399.1"/>
    <property type="molecule type" value="Genomic_DNA"/>
</dbReference>
<evidence type="ECO:0000313" key="11">
    <source>
        <dbReference type="EMBL" id="MDQ0467399.1"/>
    </source>
</evidence>
<dbReference type="PANTHER" id="PTHR43790">
    <property type="entry name" value="CARBOHYDRATE TRANSPORT ATP-BINDING PROTEIN MG119-RELATED"/>
    <property type="match status" value="1"/>
</dbReference>
<dbReference type="InterPro" id="IPR003593">
    <property type="entry name" value="AAA+_ATPase"/>
</dbReference>
<dbReference type="SUPFAM" id="SSF52540">
    <property type="entry name" value="P-loop containing nucleoside triphosphate hydrolases"/>
    <property type="match status" value="2"/>
</dbReference>
<dbReference type="PROSITE" id="PS50893">
    <property type="entry name" value="ABC_TRANSPORTER_2"/>
    <property type="match status" value="2"/>
</dbReference>
<proteinExistence type="inferred from homology"/>
<dbReference type="InterPro" id="IPR027417">
    <property type="entry name" value="P-loop_NTPase"/>
</dbReference>
<keyword evidence="7 11" id="KW-0067">ATP-binding</keyword>
<keyword evidence="8" id="KW-1278">Translocase</keyword>
<keyword evidence="5" id="KW-0677">Repeat</keyword>
<keyword evidence="12" id="KW-1185">Reference proteome</keyword>
<comment type="similarity">
    <text evidence="1">Belongs to the ABC transporter superfamily.</text>
</comment>
<dbReference type="InterPro" id="IPR003439">
    <property type="entry name" value="ABC_transporter-like_ATP-bd"/>
</dbReference>
<organism evidence="11 12">
    <name type="scientific">Labrys wisconsinensis</name>
    <dbReference type="NCBI Taxonomy" id="425677"/>
    <lineage>
        <taxon>Bacteria</taxon>
        <taxon>Pseudomonadati</taxon>
        <taxon>Pseudomonadota</taxon>
        <taxon>Alphaproteobacteria</taxon>
        <taxon>Hyphomicrobiales</taxon>
        <taxon>Xanthobacteraceae</taxon>
        <taxon>Labrys</taxon>
    </lineage>
</organism>
<comment type="caution">
    <text evidence="11">The sequence shown here is derived from an EMBL/GenBank/DDBJ whole genome shotgun (WGS) entry which is preliminary data.</text>
</comment>
<evidence type="ECO:0000256" key="4">
    <source>
        <dbReference type="ARBA" id="ARBA00022597"/>
    </source>
</evidence>
<evidence type="ECO:0000313" key="12">
    <source>
        <dbReference type="Proteomes" id="UP001242480"/>
    </source>
</evidence>
<dbReference type="InterPro" id="IPR050107">
    <property type="entry name" value="ABC_carbohydrate_import_ATPase"/>
</dbReference>
<keyword evidence="9" id="KW-0472">Membrane</keyword>
<evidence type="ECO:0000256" key="9">
    <source>
        <dbReference type="ARBA" id="ARBA00023136"/>
    </source>
</evidence>
<dbReference type="RefSeq" id="WP_307266944.1">
    <property type="nucleotide sequence ID" value="NZ_JAUSVX010000001.1"/>
</dbReference>
<dbReference type="SMART" id="SM00382">
    <property type="entry name" value="AAA"/>
    <property type="match status" value="2"/>
</dbReference>
<evidence type="ECO:0000256" key="3">
    <source>
        <dbReference type="ARBA" id="ARBA00022475"/>
    </source>
</evidence>